<gene>
    <name evidence="7 9" type="primary">pgl</name>
    <name evidence="9" type="ORF">LK996_11430</name>
</gene>
<dbReference type="RefSeq" id="WP_230527345.1">
    <property type="nucleotide sequence ID" value="NZ_JAJGAK010000002.1"/>
</dbReference>
<dbReference type="InterPro" id="IPR037171">
    <property type="entry name" value="NagB/RpiA_transferase-like"/>
</dbReference>
<dbReference type="InterPro" id="IPR005900">
    <property type="entry name" value="6-phosphogluconolactonase_DevB"/>
</dbReference>
<reference evidence="9" key="1">
    <citation type="submission" date="2021-10" db="EMBL/GenBank/DDBJ databases">
        <authorList>
            <person name="Lyu M."/>
            <person name="Wang X."/>
            <person name="Meng X."/>
            <person name="Xu K."/>
        </authorList>
    </citation>
    <scope>NUCLEOTIDE SEQUENCE</scope>
    <source>
        <strain evidence="9">A6</strain>
    </source>
</reference>
<evidence type="ECO:0000256" key="4">
    <source>
        <dbReference type="ARBA" id="ARBA00010662"/>
    </source>
</evidence>
<dbReference type="InterPro" id="IPR039104">
    <property type="entry name" value="6PGL"/>
</dbReference>
<dbReference type="SUPFAM" id="SSF100950">
    <property type="entry name" value="NagB/RpiA/CoA transferase-like"/>
    <property type="match status" value="1"/>
</dbReference>
<comment type="function">
    <text evidence="2 7">Hydrolysis of 6-phosphogluconolactone to 6-phosphogluconate.</text>
</comment>
<sequence>MAWIEHDHASPEALAEALADELHARCRDAIDTRGRALLALAGGRTPLPAYRAFAAKRLDWSCVVMFPTDERCVPHDHPACNVTELRHAFDGARGEIIESLTTEDGDCARSEMHARRRLAVYPELFDAVVLGMGLDAHTASLFPGAPQLREAMDLDNALPATRVDPHPLPPEAPFPRISLTLSHLLHSRRLILAITGEGKREVLRKARASTRVSSFPVAALGQGETDVHVHWSP</sequence>
<dbReference type="Gene3D" id="3.40.50.1360">
    <property type="match status" value="1"/>
</dbReference>
<dbReference type="NCBIfam" id="TIGR01198">
    <property type="entry name" value="pgl"/>
    <property type="match status" value="1"/>
</dbReference>
<evidence type="ECO:0000256" key="5">
    <source>
        <dbReference type="ARBA" id="ARBA00013198"/>
    </source>
</evidence>
<organism evidence="9 10">
    <name type="scientific">Noviluteimonas lactosilytica</name>
    <dbReference type="NCBI Taxonomy" id="2888523"/>
    <lineage>
        <taxon>Bacteria</taxon>
        <taxon>Pseudomonadati</taxon>
        <taxon>Pseudomonadota</taxon>
        <taxon>Gammaproteobacteria</taxon>
        <taxon>Lysobacterales</taxon>
        <taxon>Lysobacteraceae</taxon>
        <taxon>Noviluteimonas</taxon>
    </lineage>
</organism>
<evidence type="ECO:0000313" key="10">
    <source>
        <dbReference type="Proteomes" id="UP001165293"/>
    </source>
</evidence>
<evidence type="ECO:0000256" key="3">
    <source>
        <dbReference type="ARBA" id="ARBA00004961"/>
    </source>
</evidence>
<comment type="caution">
    <text evidence="9">The sequence shown here is derived from an EMBL/GenBank/DDBJ whole genome shotgun (WGS) entry which is preliminary data.</text>
</comment>
<dbReference type="CDD" id="cd01400">
    <property type="entry name" value="6PGL"/>
    <property type="match status" value="1"/>
</dbReference>
<keyword evidence="7 9" id="KW-0378">Hydrolase</keyword>
<dbReference type="InterPro" id="IPR006148">
    <property type="entry name" value="Glc/Gal-6P_isomerase"/>
</dbReference>
<dbReference type="EMBL" id="JAJGAK010000002">
    <property type="protein sequence ID" value="MCC8363681.1"/>
    <property type="molecule type" value="Genomic_DNA"/>
</dbReference>
<dbReference type="GO" id="GO:0017057">
    <property type="term" value="F:6-phosphogluconolactonase activity"/>
    <property type="evidence" value="ECO:0007669"/>
    <property type="project" value="UniProtKB-EC"/>
</dbReference>
<accession>A0ABS8JJA4</accession>
<dbReference type="Pfam" id="PF01182">
    <property type="entry name" value="Glucosamine_iso"/>
    <property type="match status" value="1"/>
</dbReference>
<evidence type="ECO:0000259" key="8">
    <source>
        <dbReference type="Pfam" id="PF01182"/>
    </source>
</evidence>
<dbReference type="Proteomes" id="UP001165293">
    <property type="component" value="Unassembled WGS sequence"/>
</dbReference>
<comment type="catalytic activity">
    <reaction evidence="1 7">
        <text>6-phospho-D-glucono-1,5-lactone + H2O = 6-phospho-D-gluconate + H(+)</text>
        <dbReference type="Rhea" id="RHEA:12556"/>
        <dbReference type="ChEBI" id="CHEBI:15377"/>
        <dbReference type="ChEBI" id="CHEBI:15378"/>
        <dbReference type="ChEBI" id="CHEBI:57955"/>
        <dbReference type="ChEBI" id="CHEBI:58759"/>
        <dbReference type="EC" id="3.1.1.31"/>
    </reaction>
</comment>
<dbReference type="PANTHER" id="PTHR11054:SF0">
    <property type="entry name" value="6-PHOSPHOGLUCONOLACTONASE"/>
    <property type="match status" value="1"/>
</dbReference>
<protein>
    <recommendedName>
        <fullName evidence="6 7">6-phosphogluconolactonase</fullName>
        <shortName evidence="7">6PGL</shortName>
        <ecNumber evidence="5 7">3.1.1.31</ecNumber>
    </recommendedName>
</protein>
<evidence type="ECO:0000256" key="7">
    <source>
        <dbReference type="RuleBase" id="RU365095"/>
    </source>
</evidence>
<proteinExistence type="inferred from homology"/>
<dbReference type="EC" id="3.1.1.31" evidence="5 7"/>
<evidence type="ECO:0000313" key="9">
    <source>
        <dbReference type="EMBL" id="MCC8363681.1"/>
    </source>
</evidence>
<keyword evidence="10" id="KW-1185">Reference proteome</keyword>
<comment type="similarity">
    <text evidence="4 7">Belongs to the glucosamine/galactosamine-6-phosphate isomerase family. 6-phosphogluconolactonase subfamily.</text>
</comment>
<name>A0ABS8JJA4_9GAMM</name>
<comment type="pathway">
    <text evidence="3 7">Carbohydrate degradation; pentose phosphate pathway; D-ribulose 5-phosphate from D-glucose 6-phosphate (oxidative stage): step 2/3.</text>
</comment>
<dbReference type="PANTHER" id="PTHR11054">
    <property type="entry name" value="6-PHOSPHOGLUCONOLACTONASE"/>
    <property type="match status" value="1"/>
</dbReference>
<evidence type="ECO:0000256" key="6">
    <source>
        <dbReference type="ARBA" id="ARBA00020337"/>
    </source>
</evidence>
<feature type="domain" description="Glucosamine/galactosamine-6-phosphate isomerase" evidence="8">
    <location>
        <begin position="10"/>
        <end position="226"/>
    </location>
</feature>
<evidence type="ECO:0000256" key="2">
    <source>
        <dbReference type="ARBA" id="ARBA00002681"/>
    </source>
</evidence>
<evidence type="ECO:0000256" key="1">
    <source>
        <dbReference type="ARBA" id="ARBA00000832"/>
    </source>
</evidence>